<sequence length="671" mass="71649">MPMIVRTQCPVRSRLFVSVSAGLFAFAVGSVPAPAPAHAAVRNAEDLLIVDCLLPGQIRKLGRQATFLSARRPVRTTQAECEIRGGEYVSYDRANYQTALKVWLEGAMSGSAEAQNNVGEIYSKGLGTAPDYGMAFQWFKKAADQGYGRAKINLGYLYEQGLGVAQDQAMALNLYREASGIQDELLYASVVQVQIKAKDEQITGLQQQVQEGEAESAALRQQVQQLQKELAQRRSALQEAQRQLGETQAKLAQARQRQDDDLTKLLENQLLAQEEQINSQRTQLVALESRAGAAGGTYAAAPMLEILDPVFVATRGRNTAVYRGGPGQRQVVGRVTAPQLVRQITVNGQPAPLNANGGFSAKVDVPAGGAQVQVAAIDRAGARAELAFTLLPQAASAASAGATAPAAAGDLPRDVKLGRYYAVVIGNNSYRDPNYATLKSAANDANAVAALLKSRYGYQTSLVLNGGRLEILTALNEMREKLKPEDNLLIYYAGHGEVDAAGQGYWVPTDGAAGASKTWISNAAISDILNTIAAKHVLVVADSCYSGTMTRASAPTFDAGSMPPEKWATWVKTMANGRSRTALTSGGVMPVPDTGSGRHSYFARAFLNVLQDNNRLLEAQRLYQEVSSSLALGAINSPVPQVPEYSPIRYAGHESGEFFFLPRGGGSAAGP</sequence>
<protein>
    <recommendedName>
        <fullName evidence="3">Peptidase C14 caspase domain-containing protein</fullName>
    </recommendedName>
</protein>
<dbReference type="InterPro" id="IPR013783">
    <property type="entry name" value="Ig-like_fold"/>
</dbReference>
<dbReference type="SUPFAM" id="SSF52129">
    <property type="entry name" value="Caspase-like"/>
    <property type="match status" value="1"/>
</dbReference>
<dbReference type="SUPFAM" id="SSF57997">
    <property type="entry name" value="Tropomyosin"/>
    <property type="match status" value="1"/>
</dbReference>
<evidence type="ECO:0000313" key="5">
    <source>
        <dbReference type="Proteomes" id="UP000305760"/>
    </source>
</evidence>
<dbReference type="InterPro" id="IPR050767">
    <property type="entry name" value="Sel1_AlgK"/>
</dbReference>
<dbReference type="GO" id="GO:0004197">
    <property type="term" value="F:cysteine-type endopeptidase activity"/>
    <property type="evidence" value="ECO:0007669"/>
    <property type="project" value="InterPro"/>
</dbReference>
<reference evidence="4 5" key="1">
    <citation type="submission" date="2019-03" db="EMBL/GenBank/DDBJ databases">
        <title>Arenimonas daejeonensis sp. nov., isolated from compost.</title>
        <authorList>
            <person name="Jeon C.O."/>
        </authorList>
    </citation>
    <scope>NUCLEOTIDE SEQUENCE [LARGE SCALE GENOMIC DNA]</scope>
    <source>
        <strain evidence="4 5">R29</strain>
    </source>
</reference>
<dbReference type="AlphaFoldDB" id="A0A5C4RVP4"/>
<dbReference type="InterPro" id="IPR006597">
    <property type="entry name" value="Sel1-like"/>
</dbReference>
<accession>A0A5C4RVP4</accession>
<dbReference type="SUPFAM" id="SSF81901">
    <property type="entry name" value="HCP-like"/>
    <property type="match status" value="1"/>
</dbReference>
<name>A0A5C4RVP4_9GAMM</name>
<dbReference type="EMBL" id="SMDR01000001">
    <property type="protein sequence ID" value="TNJ35094.1"/>
    <property type="molecule type" value="Genomic_DNA"/>
</dbReference>
<dbReference type="Gene3D" id="3.40.50.1460">
    <property type="match status" value="1"/>
</dbReference>
<dbReference type="Pfam" id="PF00656">
    <property type="entry name" value="Peptidase_C14"/>
    <property type="match status" value="1"/>
</dbReference>
<evidence type="ECO:0000256" key="2">
    <source>
        <dbReference type="SAM" id="SignalP"/>
    </source>
</evidence>
<feature type="chain" id="PRO_5022708876" description="Peptidase C14 caspase domain-containing protein" evidence="2">
    <location>
        <begin position="40"/>
        <end position="671"/>
    </location>
</feature>
<gene>
    <name evidence="4" type="ORF">E1B00_04800</name>
</gene>
<keyword evidence="2" id="KW-0732">Signal</keyword>
<evidence type="ECO:0000256" key="1">
    <source>
        <dbReference type="SAM" id="Coils"/>
    </source>
</evidence>
<feature type="coiled-coil region" evidence="1">
    <location>
        <begin position="195"/>
        <end position="290"/>
    </location>
</feature>
<dbReference type="InterPro" id="IPR011600">
    <property type="entry name" value="Pept_C14_caspase"/>
</dbReference>
<dbReference type="OrthoDB" id="6810016at2"/>
<keyword evidence="5" id="KW-1185">Reference proteome</keyword>
<dbReference type="PANTHER" id="PTHR11102">
    <property type="entry name" value="SEL-1-LIKE PROTEIN"/>
    <property type="match status" value="1"/>
</dbReference>
<dbReference type="GO" id="GO:0036503">
    <property type="term" value="P:ERAD pathway"/>
    <property type="evidence" value="ECO:0007669"/>
    <property type="project" value="TreeGrafter"/>
</dbReference>
<dbReference type="Proteomes" id="UP000305760">
    <property type="component" value="Unassembled WGS sequence"/>
</dbReference>
<evidence type="ECO:0000259" key="3">
    <source>
        <dbReference type="Pfam" id="PF00656"/>
    </source>
</evidence>
<dbReference type="Gene3D" id="1.25.40.10">
    <property type="entry name" value="Tetratricopeptide repeat domain"/>
    <property type="match status" value="1"/>
</dbReference>
<feature type="domain" description="Peptidase C14 caspase" evidence="3">
    <location>
        <begin position="421"/>
        <end position="645"/>
    </location>
</feature>
<dbReference type="InterPro" id="IPR029030">
    <property type="entry name" value="Caspase-like_dom_sf"/>
</dbReference>
<dbReference type="PANTHER" id="PTHR11102:SF147">
    <property type="entry name" value="SEL1L ADAPTOR SUBUNIT OF ERAD E3 UBIQUITIN LIGASE"/>
    <property type="match status" value="1"/>
</dbReference>
<dbReference type="Pfam" id="PF08238">
    <property type="entry name" value="Sel1"/>
    <property type="match status" value="2"/>
</dbReference>
<proteinExistence type="predicted"/>
<dbReference type="InterPro" id="IPR011990">
    <property type="entry name" value="TPR-like_helical_dom_sf"/>
</dbReference>
<dbReference type="Gene3D" id="2.60.40.10">
    <property type="entry name" value="Immunoglobulins"/>
    <property type="match status" value="1"/>
</dbReference>
<feature type="signal peptide" evidence="2">
    <location>
        <begin position="1"/>
        <end position="39"/>
    </location>
</feature>
<keyword evidence="1" id="KW-0175">Coiled coil</keyword>
<comment type="caution">
    <text evidence="4">The sequence shown here is derived from an EMBL/GenBank/DDBJ whole genome shotgun (WGS) entry which is preliminary data.</text>
</comment>
<evidence type="ECO:0000313" key="4">
    <source>
        <dbReference type="EMBL" id="TNJ35094.1"/>
    </source>
</evidence>
<dbReference type="SMART" id="SM00671">
    <property type="entry name" value="SEL1"/>
    <property type="match status" value="2"/>
</dbReference>
<organism evidence="4 5">
    <name type="scientific">Arenimonas terrae</name>
    <dbReference type="NCBI Taxonomy" id="2546226"/>
    <lineage>
        <taxon>Bacteria</taxon>
        <taxon>Pseudomonadati</taxon>
        <taxon>Pseudomonadota</taxon>
        <taxon>Gammaproteobacteria</taxon>
        <taxon>Lysobacterales</taxon>
        <taxon>Lysobacteraceae</taxon>
        <taxon>Arenimonas</taxon>
    </lineage>
</organism>